<keyword evidence="4 9" id="KW-1133">Transmembrane helix</keyword>
<dbReference type="GO" id="GO:0005261">
    <property type="term" value="F:monoatomic cation channel activity"/>
    <property type="evidence" value="ECO:0007669"/>
    <property type="project" value="TreeGrafter"/>
</dbReference>
<proteinExistence type="predicted"/>
<dbReference type="Pfam" id="PF18139">
    <property type="entry name" value="LSDAT_euk"/>
    <property type="match status" value="1"/>
</dbReference>
<feature type="transmembrane region" description="Helical" evidence="9">
    <location>
        <begin position="967"/>
        <end position="989"/>
    </location>
</feature>
<evidence type="ECO:0000256" key="3">
    <source>
        <dbReference type="ARBA" id="ARBA00022692"/>
    </source>
</evidence>
<evidence type="ECO:0000256" key="7">
    <source>
        <dbReference type="ARBA" id="ARBA00023303"/>
    </source>
</evidence>
<evidence type="ECO:0000256" key="6">
    <source>
        <dbReference type="ARBA" id="ARBA00023136"/>
    </source>
</evidence>
<reference evidence="13" key="1">
    <citation type="submission" date="2021-01" db="EMBL/GenBank/DDBJ databases">
        <authorList>
            <person name="Corre E."/>
            <person name="Pelletier E."/>
            <person name="Niang G."/>
            <person name="Scheremetjew M."/>
            <person name="Finn R."/>
            <person name="Kale V."/>
            <person name="Holt S."/>
            <person name="Cochrane G."/>
            <person name="Meng A."/>
            <person name="Brown T."/>
            <person name="Cohen L."/>
        </authorList>
    </citation>
    <scope>NUCLEOTIDE SEQUENCE</scope>
    <source>
        <strain evidence="13">CCMP281</strain>
    </source>
</reference>
<organism evidence="13">
    <name type="scientific">Haptolina ericina</name>
    <dbReference type="NCBI Taxonomy" id="156174"/>
    <lineage>
        <taxon>Eukaryota</taxon>
        <taxon>Haptista</taxon>
        <taxon>Haptophyta</taxon>
        <taxon>Prymnesiophyceae</taxon>
        <taxon>Prymnesiales</taxon>
        <taxon>Prymnesiaceae</taxon>
        <taxon>Haptolina</taxon>
    </lineage>
</organism>
<evidence type="ECO:0000256" key="5">
    <source>
        <dbReference type="ARBA" id="ARBA00023065"/>
    </source>
</evidence>
<dbReference type="InterPro" id="IPR041491">
    <property type="entry name" value="TRPM_SLOG"/>
</dbReference>
<evidence type="ECO:0000256" key="9">
    <source>
        <dbReference type="SAM" id="Phobius"/>
    </source>
</evidence>
<name>A0A6T9DN38_9EUKA</name>
<feature type="region of interest" description="Disordered" evidence="8">
    <location>
        <begin position="1"/>
        <end position="67"/>
    </location>
</feature>
<dbReference type="GO" id="GO:0005886">
    <property type="term" value="C:plasma membrane"/>
    <property type="evidence" value="ECO:0007669"/>
    <property type="project" value="TreeGrafter"/>
</dbReference>
<evidence type="ECO:0000259" key="11">
    <source>
        <dbReference type="Pfam" id="PF25508"/>
    </source>
</evidence>
<feature type="transmembrane region" description="Helical" evidence="9">
    <location>
        <begin position="1073"/>
        <end position="1099"/>
    </location>
</feature>
<dbReference type="EMBL" id="HBHX01016331">
    <property type="protein sequence ID" value="CAE0108475.1"/>
    <property type="molecule type" value="Transcribed_RNA"/>
</dbReference>
<protein>
    <submittedName>
        <fullName evidence="13">Uncharacterized protein</fullName>
    </submittedName>
</protein>
<sequence length="1323" mass="146300">MGVHGEVSSRRAPLTPPRKGVSNVEGSNSSRRAPLTPQGSSHREGSPPRAKEGSRGPLSKSSTMTRRRMGGYLNAERMRLENASIQVQRAFRMQLSIYKHFGPDLFCMRNSQPACHGTITFVNSFLSPPSRFIALSSSSSPAFIAKFMMHSWKLGLPEVVITVVGGAQDFTLTPQLQSTFSSGLASAAMSSRAWVLTGGTNTGVMKMVGKAMQEQAPKVPVIGIGPWGAIAGRDDKGGLAEAYGDKVNYTSLQKATAAGAPLNSAHSHFLLMDTGKEGFKAWGSEIDARIGLEGYLADSMRIPLVQLVVQGGPGTLKTMAAIALKGHPIVVMTDAGGCGTAIHQYMTNGGLKATDPKFHPLKAEMEIIRRAHEQYDSRLVSFFSLKEEASADDNDLSRRILEAILSVIKVKSEKLTADSSASESETMTAMNAKMLTLAINWNRYDVASHLLERRENTDSGTETLISRAMQRALELRRVEFVRILLDLPSCHLETLQLCPLFEKADPYGLLTKDSALQKRLSDRLSEVHDSAKGDSFHYALYQQIFGPFLTSVAPVLTALAKESHHTGAEDLFIYSVLYGDEELARLFWVRCDKPVHMALLGSALCSRAIKSAAGTSMVGEITQHAERIETWAVRVLQEAADEQQAFNILRLPATLMPAPHILGNRSAVDLAGSLERKKFINQRYCQALIERWWRGGHEGAYFTLPVRFSYLLLLLYACVPFVNPSLYPARRKKVAARGDEGGPVERDMVFSAVLKVSMMRAFEKHKAHQAELRDGNAYLEPESPRDGEEFPEERSSPLKRSAGRFANSMRRRSQRGMQRRPSIADIKTKMLTALGAQGTAADASGEPQHSFWERLDAFYSIPAVKFVLRFAAHVIFMIVYILRIYESKRSDDSVESISATEIIWLIFEAGLFLDQRHQSTSSDAGSSRDIFQRLWFVSDILLLFAVAFRVASLATDDYESGWPQRFYQGYQVGSSLNAIVISLELLPFITRLHREFGVLVIMVEQMIYDVLLFLEFFIVMCIAFTIAFFGVGRAGMHEFDGEVTSFDGALTPIMFGMYAWVDPSRVMAGKFPLVSAGLLFFYLLLVHVALINLLIAMFADTYGRVKRNAEIEYSFKTYQSTYMHMHVLLRVPPPLNIPVVVWEILIGRWAKRTEFFEFLGLGDRMSRARRRSENSSRSWDLGDTTEKRQRLVGESQLVHAALRRQSNEDMASLSAMSQAMPKLLGDVESRLDLRFNTLRVEMENRLSAPAAPSSATWPLADFPASDGKGTAVSHGSGAASADHGNGAVSADKVAARGSSAPVTPAQAQQQTGFLGFFGGRSER</sequence>
<dbReference type="PANTHER" id="PTHR13800:SF1">
    <property type="entry name" value="TRANSIENT RECEPTOR POTENTIAL CATION CHANNEL TRPM"/>
    <property type="match status" value="1"/>
</dbReference>
<keyword evidence="7" id="KW-0407">Ion channel</keyword>
<keyword evidence="6 9" id="KW-0472">Membrane</keyword>
<evidence type="ECO:0000313" key="12">
    <source>
        <dbReference type="EMBL" id="CAE0108475.1"/>
    </source>
</evidence>
<feature type="region of interest" description="Disordered" evidence="8">
    <location>
        <begin position="1247"/>
        <end position="1323"/>
    </location>
</feature>
<evidence type="ECO:0000256" key="8">
    <source>
        <dbReference type="SAM" id="MobiDB-lite"/>
    </source>
</evidence>
<feature type="region of interest" description="Disordered" evidence="8">
    <location>
        <begin position="773"/>
        <end position="821"/>
    </location>
</feature>
<feature type="transmembrane region" description="Helical" evidence="9">
    <location>
        <begin position="866"/>
        <end position="885"/>
    </location>
</feature>
<feature type="compositionally biased region" description="Basic and acidic residues" evidence="8">
    <location>
        <begin position="782"/>
        <end position="796"/>
    </location>
</feature>
<feature type="compositionally biased region" description="Low complexity" evidence="8">
    <location>
        <begin position="1305"/>
        <end position="1314"/>
    </location>
</feature>
<feature type="transmembrane region" description="Helical" evidence="9">
    <location>
        <begin position="1010"/>
        <end position="1031"/>
    </location>
</feature>
<dbReference type="PANTHER" id="PTHR13800">
    <property type="entry name" value="TRANSIENT RECEPTOR POTENTIAL CATION CHANNEL, SUBFAMILY M, MEMBER 6"/>
    <property type="match status" value="1"/>
</dbReference>
<feature type="domain" description="TRPM-like" evidence="11">
    <location>
        <begin position="562"/>
        <end position="680"/>
    </location>
</feature>
<gene>
    <name evidence="12" type="ORF">HERI1096_LOCUS9135</name>
    <name evidence="13" type="ORF">HERI1096_LOCUS9137</name>
</gene>
<dbReference type="EMBL" id="HBHX01016333">
    <property type="protein sequence ID" value="CAE0108477.1"/>
    <property type="molecule type" value="Transcribed_RNA"/>
</dbReference>
<evidence type="ECO:0000256" key="4">
    <source>
        <dbReference type="ARBA" id="ARBA00022989"/>
    </source>
</evidence>
<dbReference type="Pfam" id="PF25508">
    <property type="entry name" value="TRPM2"/>
    <property type="match status" value="1"/>
</dbReference>
<feature type="transmembrane region" description="Helical" evidence="9">
    <location>
        <begin position="934"/>
        <end position="955"/>
    </location>
</feature>
<evidence type="ECO:0000313" key="13">
    <source>
        <dbReference type="EMBL" id="CAE0108477.1"/>
    </source>
</evidence>
<comment type="subcellular location">
    <subcellularLocation>
        <location evidence="1">Membrane</location>
        <topology evidence="1">Multi-pass membrane protein</topology>
    </subcellularLocation>
</comment>
<feature type="compositionally biased region" description="Basic residues" evidence="8">
    <location>
        <begin position="809"/>
        <end position="818"/>
    </location>
</feature>
<dbReference type="InterPro" id="IPR050927">
    <property type="entry name" value="TRPM"/>
</dbReference>
<dbReference type="GO" id="GO:0030001">
    <property type="term" value="P:metal ion transport"/>
    <property type="evidence" value="ECO:0007669"/>
    <property type="project" value="TreeGrafter"/>
</dbReference>
<evidence type="ECO:0000259" key="10">
    <source>
        <dbReference type="Pfam" id="PF18139"/>
    </source>
</evidence>
<feature type="compositionally biased region" description="Basic and acidic residues" evidence="8">
    <location>
        <begin position="41"/>
        <end position="54"/>
    </location>
</feature>
<keyword evidence="2" id="KW-0813">Transport</keyword>
<feature type="domain" description="TRPM SLOG" evidence="10">
    <location>
        <begin position="131"/>
        <end position="338"/>
    </location>
</feature>
<keyword evidence="5" id="KW-0406">Ion transport</keyword>
<feature type="transmembrane region" description="Helical" evidence="9">
    <location>
        <begin position="708"/>
        <end position="727"/>
    </location>
</feature>
<evidence type="ECO:0000256" key="2">
    <source>
        <dbReference type="ARBA" id="ARBA00022448"/>
    </source>
</evidence>
<accession>A0A6T9DN38</accession>
<evidence type="ECO:0000256" key="1">
    <source>
        <dbReference type="ARBA" id="ARBA00004141"/>
    </source>
</evidence>
<feature type="transmembrane region" description="Helical" evidence="9">
    <location>
        <begin position="897"/>
        <end position="913"/>
    </location>
</feature>
<dbReference type="InterPro" id="IPR057366">
    <property type="entry name" value="TRPM-like"/>
</dbReference>
<keyword evidence="3 9" id="KW-0812">Transmembrane</keyword>